<comment type="similarity">
    <text evidence="1">Belongs to the spectrin family.</text>
</comment>
<evidence type="ECO:0000313" key="8">
    <source>
        <dbReference type="EMBL" id="KAJ8285022.1"/>
    </source>
</evidence>
<feature type="region of interest" description="Disordered" evidence="6">
    <location>
        <begin position="1456"/>
        <end position="1511"/>
    </location>
</feature>
<evidence type="ECO:0000256" key="3">
    <source>
        <dbReference type="ARBA" id="ARBA00022737"/>
    </source>
</evidence>
<feature type="domain" description="PH" evidence="7">
    <location>
        <begin position="2037"/>
        <end position="2144"/>
    </location>
</feature>
<feature type="region of interest" description="Disordered" evidence="6">
    <location>
        <begin position="975"/>
        <end position="1048"/>
    </location>
</feature>
<feature type="region of interest" description="Disordered" evidence="6">
    <location>
        <begin position="2201"/>
        <end position="2258"/>
    </location>
</feature>
<feature type="compositionally biased region" description="Basic and acidic residues" evidence="6">
    <location>
        <begin position="412"/>
        <end position="425"/>
    </location>
</feature>
<dbReference type="Pfam" id="PF00169">
    <property type="entry name" value="PH"/>
    <property type="match status" value="1"/>
</dbReference>
<feature type="coiled-coil region" evidence="5">
    <location>
        <begin position="1143"/>
        <end position="1177"/>
    </location>
</feature>
<dbReference type="InterPro" id="IPR011993">
    <property type="entry name" value="PH-like_dom_sf"/>
</dbReference>
<evidence type="ECO:0000313" key="9">
    <source>
        <dbReference type="Proteomes" id="UP001152803"/>
    </source>
</evidence>
<evidence type="ECO:0000256" key="1">
    <source>
        <dbReference type="ARBA" id="ARBA00006826"/>
    </source>
</evidence>
<dbReference type="Pfam" id="PF00435">
    <property type="entry name" value="Spectrin"/>
    <property type="match status" value="2"/>
</dbReference>
<dbReference type="PROSITE" id="PS50003">
    <property type="entry name" value="PH_DOMAIN"/>
    <property type="match status" value="1"/>
</dbReference>
<comment type="caution">
    <text evidence="8">The sequence shown here is derived from an EMBL/GenBank/DDBJ whole genome shotgun (WGS) entry which is preliminary data.</text>
</comment>
<feature type="compositionally biased region" description="Basic and acidic residues" evidence="6">
    <location>
        <begin position="1010"/>
        <end position="1032"/>
    </location>
</feature>
<evidence type="ECO:0000256" key="2">
    <source>
        <dbReference type="ARBA" id="ARBA00022467"/>
    </source>
</evidence>
<feature type="region of interest" description="Disordered" evidence="6">
    <location>
        <begin position="1558"/>
        <end position="1612"/>
    </location>
</feature>
<keyword evidence="2" id="KW-0117">Actin capping</keyword>
<dbReference type="GO" id="GO:0051693">
    <property type="term" value="P:actin filament capping"/>
    <property type="evidence" value="ECO:0007669"/>
    <property type="project" value="UniProtKB-KW"/>
</dbReference>
<organism evidence="8 9">
    <name type="scientific">Conger conger</name>
    <name type="common">Conger eel</name>
    <name type="synonym">Muraena conger</name>
    <dbReference type="NCBI Taxonomy" id="82655"/>
    <lineage>
        <taxon>Eukaryota</taxon>
        <taxon>Metazoa</taxon>
        <taxon>Chordata</taxon>
        <taxon>Craniata</taxon>
        <taxon>Vertebrata</taxon>
        <taxon>Euteleostomi</taxon>
        <taxon>Actinopterygii</taxon>
        <taxon>Neopterygii</taxon>
        <taxon>Teleostei</taxon>
        <taxon>Anguilliformes</taxon>
        <taxon>Congridae</taxon>
        <taxon>Conger</taxon>
    </lineage>
</organism>
<dbReference type="Gene3D" id="1.20.58.60">
    <property type="match status" value="2"/>
</dbReference>
<dbReference type="InterPro" id="IPR001849">
    <property type="entry name" value="PH_domain"/>
</dbReference>
<feature type="region of interest" description="Disordered" evidence="6">
    <location>
        <begin position="1688"/>
        <end position="1725"/>
    </location>
</feature>
<feature type="compositionally biased region" description="Polar residues" evidence="6">
    <location>
        <begin position="1327"/>
        <end position="1357"/>
    </location>
</feature>
<sequence>MATKRGAVSVLGAPSRHPLRREVGPLRRLRGDACLSSGDDLIAVVFPRGMTSPGPVLLAPPPPEDKTRSPSEAAGGRVPRSMATAAAGAGRRRGPGSTCVLCPLSDPIALHGADRVMYSSALAAWTARLAPGESLRCHFPHVWGPFRPRRSRSRETERGVSRRVRDRGKDLFALLWVGGVLRGALPQLSKAKRSCWTPLKTDTMSESIVRKIQPFTIGTKLSVPSGPKCPDFEDPFLPTQSLDTCKLQNSLNDQVALYLGQPQIQADSPQLSPTADPGAPGKGQTDDPAREDNPNRNGLSPTSSSRSIRKIAISGGPDSPGEAPLAPGEDCPVAAVTSKPESVNVNNNNHNGNNNNNNPVPRIVGVSCENTPNSHLKVLLRKDVTTEDQRQDDEEGAECKSFGGTTTSVHETSPHRVPLTEERSPRGTSEAPPPPRLIPAHNDCSYAQCNTLFNREVLQAEAWIKGKLQDLKDGWDVQRSPLQDSGEVSQTLQRDLKDFENTLIQLNQMGEQLACAQNPNSDQVKKRLGRLQDQWHALRQTAANQSKALGGARNLQQFNRKADRLETWIKEKQEEERSLAGVLGENVDKIQLTRRILDLKQDELQYRTLHEEINQLALKLEKQGKVEGKNISVRRKHINKMWLKVQSLLKDYHDNLQLALEVSSFYQQADNIISAINRKKKSVPLTNEQEDCGEREIGDIAGQITMLDVTASQLSNLHPTLASRVSVKQSEVKDNWASFQRAVRNERSGLLSADLHFTREEEDPRTSSWDSCCTLEKEAHGIMGKEVKEEQNRLKGCTSVREAGSLTNGQDDEQPPKSRVPVAGNYPDDDVLERHPSEGESEELELKPEAGVSGGDARFCVQLRKSAASAEKTLLWLKDSVAMTTQAWSAPELEGSRLSPQEDVLSCRPKTRKEGRNWHCPEDMGVDHFLDQLEHLWEELRRRHHPKGAGLQHTRKSNRKVMDLPPLEAWLQMAGGSHRQSPPGGVPKTTSPLERDVPRQEGGASQGGRRLQEEVEERYRRVQRGHSQERQHPTRLTGFLDESHGQSLPSELVPDACLRNVPEVRGEAVPMGTGDSLEDLGVAVEILKDTVSEIQPIRELLGQCASLTMRINHALSLGAELSMDVMDAETDMAVKCEPDRSGLQGLQEQQDQMEVEYEALKDEVAEMEKQGACLEALCPEKWPILGEEVQATLQVWEELGRSMAENRGRLQQFGHLQDFFRDYLAMISWTEDTRSCIFSERAKRRGKGDEGPVTSELDLKIQRKFEDFDSLAAAGQKLMEEEHHLAELIKERTEELQSMLGWILVHWRAQKHQQSCGKRKGDDVVSSEVTVPTATEQQDGSPQSQRPSDGQLTSTTSCHDDLQDRQPSGAGHVGTGQKDSGSGSPTGPPESREPPFLVLKEPGAPSLGGTVNLILSFGTAGDSLLQVQNPEEDAETPEPVHRVSTYLRVKDSHTTVAPVDLRPAQEPAQTSAPCSVSSPPPPPPSSSSSSSTSPPQVSSVAFHTRPKKGPAPCLTISPAPCPTISSTPCQTVNSGPSSCTISPTPCATLHPLLQHLQRSEGPEQKQEEGGGPEDHGSGAAGSSRPSRDPVALGTSTWPLQERKKRCTSSVRSTAVEPLALAKRPLVENAGRRCVSQSQFSHAVLPGRLASAGLANNHCRHLSLGSVLSFDLPKDLSLIPSIHDVITISPPGPAGTDRPAPTGRCSPVNQKPATSSSNQIRSPVKSAGTIKLSPTEVKGQTTVQSDCVASRRFDLQASSVSANREAVSLNPKQTLPNDDLLVPQTRAHSGRSLSLCHGPREPRDRSFGVRTRPALRCGRGGAAAPDGAPPRRTVGTVLSLERAEPAPRGRKGGAAASTATDAVRPDHRQFEEEEEELEDIWNQTNGYGQACQPTNQGEAAAEATTATAPPPGDLQAPRRGEGPVRVRQRRLQERPGTAARRTERSGDPGGRPRFRPTRPVRNVRENTPPAAEGPVWRRAGAADGEVCAKVQSVSWLPVCMGAGEKAQHPIGFCASSGDIWLQGHESTTRGHCSSTNGNQPMEGSLERKHLLEKGNKAPCQAWLAGHALLLKHSLRFYKDGEDRPKSQESVLSLDLTGARCTGAPDCGERPRCFCLRLAEGSQYLLSASSSSLMEEWMLRIQANTGSSEMDSSGHLSESLTSTQSPTSHCTAGDDITSSHSGAFHSCGARAKELIVLTGDAPHGSQRHCGILEDSPSPLSSDTGGHPGRSPPKPQDPPPCLSLSNSQEYPGNKQRSHSFTSATYQKITPAPLPHGIREGGSSYSVTLFIGDQPSGAPPPESAAESPTLIGQQREAPQGPDKTCGEAPKSQNKSVFKKFFGKERF</sequence>
<feature type="region of interest" description="Disordered" evidence="6">
    <location>
        <begin position="2143"/>
        <end position="2172"/>
    </location>
</feature>
<feature type="compositionally biased region" description="Basic and acidic residues" evidence="6">
    <location>
        <begin position="1558"/>
        <end position="1576"/>
    </location>
</feature>
<dbReference type="Proteomes" id="UP001152803">
    <property type="component" value="Unassembled WGS sequence"/>
</dbReference>
<protein>
    <recommendedName>
        <fullName evidence="7">PH domain-containing protein</fullName>
    </recommendedName>
</protein>
<feature type="compositionally biased region" description="Polar residues" evidence="6">
    <location>
        <begin position="1880"/>
        <end position="1896"/>
    </location>
</feature>
<reference evidence="8" key="1">
    <citation type="journal article" date="2023" name="Science">
        <title>Genome structures resolve the early diversification of teleost fishes.</title>
        <authorList>
            <person name="Parey E."/>
            <person name="Louis A."/>
            <person name="Montfort J."/>
            <person name="Bouchez O."/>
            <person name="Roques C."/>
            <person name="Iampietro C."/>
            <person name="Lluch J."/>
            <person name="Castinel A."/>
            <person name="Donnadieu C."/>
            <person name="Desvignes T."/>
            <person name="Floi Bucao C."/>
            <person name="Jouanno E."/>
            <person name="Wen M."/>
            <person name="Mejri S."/>
            <person name="Dirks R."/>
            <person name="Jansen H."/>
            <person name="Henkel C."/>
            <person name="Chen W.J."/>
            <person name="Zahm M."/>
            <person name="Cabau C."/>
            <person name="Klopp C."/>
            <person name="Thompson A.W."/>
            <person name="Robinson-Rechavi M."/>
            <person name="Braasch I."/>
            <person name="Lecointre G."/>
            <person name="Bobe J."/>
            <person name="Postlethwait J.H."/>
            <person name="Berthelot C."/>
            <person name="Roest Crollius H."/>
            <person name="Guiguen Y."/>
        </authorList>
    </citation>
    <scope>NUCLEOTIDE SEQUENCE</scope>
    <source>
        <strain evidence="8">Concon-B</strain>
    </source>
</reference>
<dbReference type="SUPFAM" id="SSF50729">
    <property type="entry name" value="PH domain-like"/>
    <property type="match status" value="1"/>
</dbReference>
<feature type="compositionally biased region" description="Pro residues" evidence="6">
    <location>
        <begin position="2227"/>
        <end position="2238"/>
    </location>
</feature>
<feature type="region of interest" description="Disordered" evidence="6">
    <location>
        <begin position="52"/>
        <end position="95"/>
    </location>
</feature>
<dbReference type="InterPro" id="IPR018159">
    <property type="entry name" value="Spectrin/alpha-actinin"/>
</dbReference>
<keyword evidence="9" id="KW-1185">Reference proteome</keyword>
<feature type="region of interest" description="Disordered" evidence="6">
    <location>
        <begin position="794"/>
        <end position="850"/>
    </location>
</feature>
<dbReference type="OrthoDB" id="430364at2759"/>
<dbReference type="Gene3D" id="2.30.29.30">
    <property type="entry name" value="Pleckstrin-homology domain (PH domain)/Phosphotyrosine-binding domain (PTB)"/>
    <property type="match status" value="1"/>
</dbReference>
<feature type="compositionally biased region" description="Basic and acidic residues" evidence="6">
    <location>
        <begin position="832"/>
        <end position="848"/>
    </location>
</feature>
<dbReference type="SUPFAM" id="SSF46966">
    <property type="entry name" value="Spectrin repeat"/>
    <property type="match status" value="3"/>
</dbReference>
<dbReference type="PANTHER" id="PTHR11915">
    <property type="entry name" value="SPECTRIN/FILAMIN RELATED CYTOSKELETAL PROTEIN"/>
    <property type="match status" value="1"/>
</dbReference>
<dbReference type="CDD" id="cd00176">
    <property type="entry name" value="SPEC"/>
    <property type="match status" value="2"/>
</dbReference>
<dbReference type="EMBL" id="JAFJMO010000002">
    <property type="protein sequence ID" value="KAJ8285022.1"/>
    <property type="molecule type" value="Genomic_DNA"/>
</dbReference>
<feature type="region of interest" description="Disordered" evidence="6">
    <location>
        <begin position="2285"/>
        <end position="2342"/>
    </location>
</feature>
<proteinExistence type="inferred from homology"/>
<evidence type="ECO:0000256" key="4">
    <source>
        <dbReference type="ARBA" id="ARBA00023203"/>
    </source>
</evidence>
<feature type="compositionally biased region" description="Basic and acidic residues" evidence="6">
    <location>
        <begin position="284"/>
        <end position="294"/>
    </location>
</feature>
<feature type="region of interest" description="Disordered" evidence="6">
    <location>
        <begin position="266"/>
        <end position="333"/>
    </location>
</feature>
<gene>
    <name evidence="8" type="ORF">COCON_G00038720</name>
</gene>
<feature type="compositionally biased region" description="Low complexity" evidence="6">
    <location>
        <begin position="1897"/>
        <end position="1906"/>
    </location>
</feature>
<feature type="compositionally biased region" description="Low complexity" evidence="6">
    <location>
        <begin position="79"/>
        <end position="89"/>
    </location>
</feature>
<feature type="region of interest" description="Disordered" evidence="6">
    <location>
        <begin position="1837"/>
        <end position="1974"/>
    </location>
</feature>
<evidence type="ECO:0000256" key="5">
    <source>
        <dbReference type="SAM" id="Coils"/>
    </source>
</evidence>
<keyword evidence="4" id="KW-0009">Actin-binding</keyword>
<feature type="compositionally biased region" description="Low complexity" evidence="6">
    <location>
        <begin position="1486"/>
        <end position="1500"/>
    </location>
</feature>
<name>A0A9Q1E056_CONCO</name>
<dbReference type="SMART" id="SM00150">
    <property type="entry name" value="SPEC"/>
    <property type="match status" value="5"/>
</dbReference>
<accession>A0A9Q1E056</accession>
<keyword evidence="5" id="KW-0175">Coiled coil</keyword>
<feature type="region of interest" description="Disordered" evidence="6">
    <location>
        <begin position="1315"/>
        <end position="1403"/>
    </location>
</feature>
<dbReference type="GO" id="GO:0003779">
    <property type="term" value="F:actin binding"/>
    <property type="evidence" value="ECO:0007669"/>
    <property type="project" value="UniProtKB-KW"/>
</dbReference>
<dbReference type="InterPro" id="IPR002017">
    <property type="entry name" value="Spectrin_repeat"/>
</dbReference>
<feature type="compositionally biased region" description="Low complexity" evidence="6">
    <location>
        <begin position="303"/>
        <end position="314"/>
    </location>
</feature>
<feature type="region of interest" description="Disordered" evidence="6">
    <location>
        <begin position="383"/>
        <end position="439"/>
    </location>
</feature>
<keyword evidence="3" id="KW-0677">Repeat</keyword>
<feature type="compositionally biased region" description="Polar residues" evidence="6">
    <location>
        <begin position="1706"/>
        <end position="1720"/>
    </location>
</feature>
<evidence type="ECO:0000259" key="7">
    <source>
        <dbReference type="PROSITE" id="PS50003"/>
    </source>
</evidence>
<evidence type="ECO:0000256" key="6">
    <source>
        <dbReference type="SAM" id="MobiDB-lite"/>
    </source>
</evidence>
<dbReference type="SMART" id="SM00233">
    <property type="entry name" value="PH"/>
    <property type="match status" value="1"/>
</dbReference>